<feature type="region of interest" description="Disordered" evidence="2">
    <location>
        <begin position="442"/>
        <end position="461"/>
    </location>
</feature>
<dbReference type="AlphaFoldDB" id="A0A067RH02"/>
<evidence type="ECO:0000259" key="3">
    <source>
        <dbReference type="PROSITE" id="PS50238"/>
    </source>
</evidence>
<dbReference type="GO" id="GO:0007165">
    <property type="term" value="P:signal transduction"/>
    <property type="evidence" value="ECO:0007669"/>
    <property type="project" value="InterPro"/>
</dbReference>
<organism evidence="4 5">
    <name type="scientific">Zootermopsis nevadensis</name>
    <name type="common">Dampwood termite</name>
    <dbReference type="NCBI Taxonomy" id="136037"/>
    <lineage>
        <taxon>Eukaryota</taxon>
        <taxon>Metazoa</taxon>
        <taxon>Ecdysozoa</taxon>
        <taxon>Arthropoda</taxon>
        <taxon>Hexapoda</taxon>
        <taxon>Insecta</taxon>
        <taxon>Pterygota</taxon>
        <taxon>Neoptera</taxon>
        <taxon>Polyneoptera</taxon>
        <taxon>Dictyoptera</taxon>
        <taxon>Blattodea</taxon>
        <taxon>Blattoidea</taxon>
        <taxon>Termitoidae</taxon>
        <taxon>Termopsidae</taxon>
        <taxon>Zootermopsis</taxon>
    </lineage>
</organism>
<evidence type="ECO:0000256" key="2">
    <source>
        <dbReference type="SAM" id="MobiDB-lite"/>
    </source>
</evidence>
<proteinExistence type="predicted"/>
<name>A0A067RH02_ZOONE</name>
<dbReference type="EMBL" id="KK852643">
    <property type="protein sequence ID" value="KDR19579.1"/>
    <property type="molecule type" value="Genomic_DNA"/>
</dbReference>
<dbReference type="GO" id="GO:0005737">
    <property type="term" value="C:cytoplasm"/>
    <property type="evidence" value="ECO:0007669"/>
    <property type="project" value="TreeGrafter"/>
</dbReference>
<dbReference type="InterPro" id="IPR008936">
    <property type="entry name" value="Rho_GTPase_activation_prot"/>
</dbReference>
<dbReference type="GO" id="GO:0005096">
    <property type="term" value="F:GTPase activator activity"/>
    <property type="evidence" value="ECO:0007669"/>
    <property type="project" value="UniProtKB-KW"/>
</dbReference>
<reference evidence="4 5" key="1">
    <citation type="journal article" date="2014" name="Nat. Commun.">
        <title>Molecular traces of alternative social organization in a termite genome.</title>
        <authorList>
            <person name="Terrapon N."/>
            <person name="Li C."/>
            <person name="Robertson H.M."/>
            <person name="Ji L."/>
            <person name="Meng X."/>
            <person name="Booth W."/>
            <person name="Chen Z."/>
            <person name="Childers C.P."/>
            <person name="Glastad K.M."/>
            <person name="Gokhale K."/>
            <person name="Gowin J."/>
            <person name="Gronenberg W."/>
            <person name="Hermansen R.A."/>
            <person name="Hu H."/>
            <person name="Hunt B.G."/>
            <person name="Huylmans A.K."/>
            <person name="Khalil S.M."/>
            <person name="Mitchell R.D."/>
            <person name="Munoz-Torres M.C."/>
            <person name="Mustard J.A."/>
            <person name="Pan H."/>
            <person name="Reese J.T."/>
            <person name="Scharf M.E."/>
            <person name="Sun F."/>
            <person name="Vogel H."/>
            <person name="Xiao J."/>
            <person name="Yang W."/>
            <person name="Yang Z."/>
            <person name="Yang Z."/>
            <person name="Zhou J."/>
            <person name="Zhu J."/>
            <person name="Brent C.S."/>
            <person name="Elsik C.G."/>
            <person name="Goodisman M.A."/>
            <person name="Liberles D.A."/>
            <person name="Roe R.M."/>
            <person name="Vargo E.L."/>
            <person name="Vilcinskas A."/>
            <person name="Wang J."/>
            <person name="Bornberg-Bauer E."/>
            <person name="Korb J."/>
            <person name="Zhang G."/>
            <person name="Liebig J."/>
        </authorList>
    </citation>
    <scope>NUCLEOTIDE SEQUENCE [LARGE SCALE GENOMIC DNA]</scope>
    <source>
        <tissue evidence="4">Whole organism</tissue>
    </source>
</reference>
<feature type="compositionally biased region" description="Polar residues" evidence="2">
    <location>
        <begin position="447"/>
        <end position="461"/>
    </location>
</feature>
<evidence type="ECO:0000313" key="5">
    <source>
        <dbReference type="Proteomes" id="UP000027135"/>
    </source>
</evidence>
<sequence>MEVSGDNALAERLRREDPEQFHILVRMHLSFVLDLNTDDCLSESHVSTIHCLGGVMHVLSSIWKDSYCCVQSLQTSQSEQHASSLELVCCECSSEKAKSRLQKWGFVPFSKKGKCVVKGVMEGAPLTQEGICQVYQLIEFLSKEQNICQEGIFRRSGKITRQQELKSLLNQGLPLNLDNGHFSVHDCASVLKNFLAELPESLLTDAHYPAYCQIAEMCGGIPGSSDQPSGKNSENRLLRALQLLFLLLPTENRVLLKDILQLLHLTASHEGKNKMSADSLATLFTPHLLCPRKLSPEAIHINSQTMSGVIAFMIQQGTTLFNIPPKLATDIRAYLAERERRKLPPKKELNESVCDGTAANTIFTFVDRERTALAHVVNPTEAALAQLYAHIQSLPESSKKKKLIKQFNKENGQGTPLQVNIRRKNHLRSKSLGDSIKKHIFHKGTKQQKSNNTQSQFNGSRSLSQEMINKSGTCMKLFQKSMEEDSHSYVGQDEMSRLHKSLISSTNCVPLQLQYTMLNNSKPERHSDSSNNKDIVHGTETTATEEILQKLASQIAANHHDDKKNELFSGSILDSRKRVSTTSFESSCENGISPPKASCCSADLNLPSSSCTPSTPCQSLAENQGTDIWPVSNPSATAAALPASCDFSVDCQTALPGFFSPSPPLGHTNIRLTPRNALTGFLTTSTPASQSRLRVPCSTRGPFDANQSSCLLTPIADESNSMSPITRSTQKMSKAMQETMMTPRCRKPVVLLSGSNLCHLANISTLGTRQKHSCQEGNGGSYNSIAEDKETVHNKEDCQMGSCNTSYSMEYVSVKTLGNDAIHIQALVEDGENEDFKTEEICSASSKYMPNDSGSLTSTFRSYLLNRSVLTTSPVDLSFSSRTGDFDTSESDDEEKILERETLSTSLLYCLDGNQPSICGVTDEQVNDMYGSCCDGSRNSGTVLKEQLVKETPRVHETNLQYCSRSDDDGKICQVTSKAALISDSEEFSKNIIYETSL</sequence>
<dbReference type="OMA" id="AQHEKSN"/>
<gene>
    <name evidence="4" type="ORF">L798_06377</name>
</gene>
<evidence type="ECO:0000256" key="1">
    <source>
        <dbReference type="ARBA" id="ARBA00022468"/>
    </source>
</evidence>
<keyword evidence="1" id="KW-0343">GTPase activation</keyword>
<dbReference type="Pfam" id="PF00620">
    <property type="entry name" value="RhoGAP"/>
    <property type="match status" value="1"/>
</dbReference>
<dbReference type="InParanoid" id="A0A067RH02"/>
<feature type="domain" description="Rho-GAP" evidence="3">
    <location>
        <begin position="124"/>
        <end position="321"/>
    </location>
</feature>
<keyword evidence="5" id="KW-1185">Reference proteome</keyword>
<dbReference type="GO" id="GO:0051056">
    <property type="term" value="P:regulation of small GTPase mediated signal transduction"/>
    <property type="evidence" value="ECO:0007669"/>
    <property type="project" value="TreeGrafter"/>
</dbReference>
<accession>A0A067RH02</accession>
<dbReference type="OrthoDB" id="10061772at2759"/>
<dbReference type="PANTHER" id="PTHR14963">
    <property type="entry name" value="RHO GTPASE ACTIVATING PROTEIN 18,19-RELATED"/>
    <property type="match status" value="1"/>
</dbReference>
<dbReference type="Proteomes" id="UP000027135">
    <property type="component" value="Unassembled WGS sequence"/>
</dbReference>
<dbReference type="eggNOG" id="KOG1453">
    <property type="taxonomic scope" value="Eukaryota"/>
</dbReference>
<dbReference type="PANTHER" id="PTHR14963:SF7">
    <property type="entry name" value="RHO GTPASE-ACTIVATING PROTEIN 19"/>
    <property type="match status" value="1"/>
</dbReference>
<evidence type="ECO:0000313" key="4">
    <source>
        <dbReference type="EMBL" id="KDR19579.1"/>
    </source>
</evidence>
<dbReference type="STRING" id="136037.A0A067RH02"/>
<dbReference type="InterPro" id="IPR000198">
    <property type="entry name" value="RhoGAP_dom"/>
</dbReference>
<dbReference type="Gene3D" id="1.10.555.10">
    <property type="entry name" value="Rho GTPase activation protein"/>
    <property type="match status" value="1"/>
</dbReference>
<dbReference type="PROSITE" id="PS50238">
    <property type="entry name" value="RHOGAP"/>
    <property type="match status" value="1"/>
</dbReference>
<protein>
    <submittedName>
        <fullName evidence="4">Rho GTPase-activating protein 19</fullName>
    </submittedName>
</protein>
<dbReference type="SUPFAM" id="SSF48350">
    <property type="entry name" value="GTPase activation domain, GAP"/>
    <property type="match status" value="1"/>
</dbReference>
<dbReference type="SMART" id="SM00324">
    <property type="entry name" value="RhoGAP"/>
    <property type="match status" value="1"/>
</dbReference>
<dbReference type="FunCoup" id="A0A067RH02">
    <property type="interactions" value="134"/>
</dbReference>